<dbReference type="Proteomes" id="UP000078090">
    <property type="component" value="Unassembled WGS sequence"/>
</dbReference>
<dbReference type="EC" id="2.3.2.29" evidence="4"/>
<feature type="domain" description="N-end aminoacyl transferase N-terminal" evidence="5">
    <location>
        <begin position="12"/>
        <end position="82"/>
    </location>
</feature>
<dbReference type="NCBIfam" id="NF002342">
    <property type="entry name" value="PRK01305.1-3"/>
    <property type="match status" value="1"/>
</dbReference>
<evidence type="ECO:0000256" key="4">
    <source>
        <dbReference type="HAMAP-Rule" id="MF_00689"/>
    </source>
</evidence>
<dbReference type="NCBIfam" id="NF002346">
    <property type="entry name" value="PRK01305.2-3"/>
    <property type="match status" value="1"/>
</dbReference>
<dbReference type="GO" id="GO:0004057">
    <property type="term" value="F:arginyl-tRNA--protein transferase activity"/>
    <property type="evidence" value="ECO:0007669"/>
    <property type="project" value="InterPro"/>
</dbReference>
<dbReference type="Pfam" id="PF04376">
    <property type="entry name" value="ATE_N"/>
    <property type="match status" value="1"/>
</dbReference>
<organism evidence="7 8">
    <name type="scientific">Methylomonas methanica</name>
    <dbReference type="NCBI Taxonomy" id="421"/>
    <lineage>
        <taxon>Bacteria</taxon>
        <taxon>Pseudomonadati</taxon>
        <taxon>Pseudomonadota</taxon>
        <taxon>Gammaproteobacteria</taxon>
        <taxon>Methylococcales</taxon>
        <taxon>Methylococcaceae</taxon>
        <taxon>Methylomonas</taxon>
    </lineage>
</organism>
<comment type="similarity">
    <text evidence="4">Belongs to the R-transferase family. Bpt subfamily.</text>
</comment>
<protein>
    <recommendedName>
        <fullName evidence="4">Aspartate/glutamate leucyltransferase</fullName>
        <ecNumber evidence="4">2.3.2.29</ecNumber>
    </recommendedName>
</protein>
<dbReference type="PANTHER" id="PTHR21367:SF1">
    <property type="entry name" value="ARGINYL-TRNA--PROTEIN TRANSFERASE 1"/>
    <property type="match status" value="1"/>
</dbReference>
<keyword evidence="1 4" id="KW-0963">Cytoplasm</keyword>
<dbReference type="GO" id="GO:0071596">
    <property type="term" value="P:ubiquitin-dependent protein catabolic process via the N-end rule pathway"/>
    <property type="evidence" value="ECO:0007669"/>
    <property type="project" value="InterPro"/>
</dbReference>
<evidence type="ECO:0000256" key="3">
    <source>
        <dbReference type="ARBA" id="ARBA00023315"/>
    </source>
</evidence>
<evidence type="ECO:0000313" key="8">
    <source>
        <dbReference type="Proteomes" id="UP000078090"/>
    </source>
</evidence>
<accession>A0A177MIE1</accession>
<feature type="domain" description="N-end rule aminoacyl transferase C-terminal" evidence="6">
    <location>
        <begin position="103"/>
        <end position="223"/>
    </location>
</feature>
<comment type="catalytic activity">
    <reaction evidence="4">
        <text>N-terminal L-glutamyl-[protein] + L-leucyl-tRNA(Leu) = N-terminal L-leucyl-L-glutamyl-[protein] + tRNA(Leu) + H(+)</text>
        <dbReference type="Rhea" id="RHEA:50412"/>
        <dbReference type="Rhea" id="RHEA-COMP:9613"/>
        <dbReference type="Rhea" id="RHEA-COMP:9622"/>
        <dbReference type="Rhea" id="RHEA-COMP:12664"/>
        <dbReference type="Rhea" id="RHEA-COMP:12668"/>
        <dbReference type="ChEBI" id="CHEBI:15378"/>
        <dbReference type="ChEBI" id="CHEBI:64721"/>
        <dbReference type="ChEBI" id="CHEBI:78442"/>
        <dbReference type="ChEBI" id="CHEBI:78494"/>
        <dbReference type="ChEBI" id="CHEBI:133041"/>
        <dbReference type="EC" id="2.3.2.29"/>
    </reaction>
</comment>
<dbReference type="InterPro" id="IPR007471">
    <property type="entry name" value="N-end_Aminoacyl_Trfase_N"/>
</dbReference>
<dbReference type="InterPro" id="IPR007472">
    <property type="entry name" value="N-end_Aminoacyl_Trfase_C"/>
</dbReference>
<proteinExistence type="inferred from homology"/>
<dbReference type="Pfam" id="PF04377">
    <property type="entry name" value="ATE_C"/>
    <property type="match status" value="1"/>
</dbReference>
<dbReference type="AlphaFoldDB" id="A0A177MIE1"/>
<dbReference type="PANTHER" id="PTHR21367">
    <property type="entry name" value="ARGININE-TRNA-PROTEIN TRANSFERASE 1"/>
    <property type="match status" value="1"/>
</dbReference>
<dbReference type="GO" id="GO:0005737">
    <property type="term" value="C:cytoplasm"/>
    <property type="evidence" value="ECO:0007669"/>
    <property type="project" value="UniProtKB-SubCell"/>
</dbReference>
<evidence type="ECO:0000313" key="7">
    <source>
        <dbReference type="EMBL" id="OAI05576.1"/>
    </source>
</evidence>
<gene>
    <name evidence="4" type="primary">bpt</name>
    <name evidence="7" type="ORF">A1332_12580</name>
</gene>
<dbReference type="InterPro" id="IPR030700">
    <property type="entry name" value="N-end_Aminoacyl_Trfase"/>
</dbReference>
<evidence type="ECO:0000256" key="1">
    <source>
        <dbReference type="ARBA" id="ARBA00022490"/>
    </source>
</evidence>
<dbReference type="GO" id="GO:0008914">
    <property type="term" value="F:leucyl-tRNA--protein transferase activity"/>
    <property type="evidence" value="ECO:0007669"/>
    <property type="project" value="UniProtKB-UniRule"/>
</dbReference>
<name>A0A177MIE1_METMH</name>
<dbReference type="RefSeq" id="WP_064008300.1">
    <property type="nucleotide sequence ID" value="NZ_LUUG01000063.1"/>
</dbReference>
<comment type="catalytic activity">
    <reaction evidence="4">
        <text>N-terminal L-aspartyl-[protein] + L-leucyl-tRNA(Leu) = N-terminal L-leucyl-L-aspartyl-[protein] + tRNA(Leu) + H(+)</text>
        <dbReference type="Rhea" id="RHEA:50420"/>
        <dbReference type="Rhea" id="RHEA-COMP:9613"/>
        <dbReference type="Rhea" id="RHEA-COMP:9622"/>
        <dbReference type="Rhea" id="RHEA-COMP:12669"/>
        <dbReference type="Rhea" id="RHEA-COMP:12674"/>
        <dbReference type="ChEBI" id="CHEBI:15378"/>
        <dbReference type="ChEBI" id="CHEBI:64720"/>
        <dbReference type="ChEBI" id="CHEBI:78442"/>
        <dbReference type="ChEBI" id="CHEBI:78494"/>
        <dbReference type="ChEBI" id="CHEBI:133042"/>
        <dbReference type="EC" id="2.3.2.29"/>
    </reaction>
</comment>
<comment type="function">
    <text evidence="4">Functions in the N-end rule pathway of protein degradation where it conjugates Leu from its aminoacyl-tRNA to the N-termini of proteins containing an N-terminal aspartate or glutamate.</text>
</comment>
<dbReference type="OrthoDB" id="9782022at2"/>
<keyword evidence="2 4" id="KW-0808">Transferase</keyword>
<evidence type="ECO:0000256" key="2">
    <source>
        <dbReference type="ARBA" id="ARBA00022679"/>
    </source>
</evidence>
<dbReference type="InterPro" id="IPR017138">
    <property type="entry name" value="Asp_Glu_LeuTrfase"/>
</dbReference>
<sequence>MSSIPIWLDSGHACGYLEDRQARSGFVHPSVEMDTPLYSQLIAQGFRRSGDYVYKPYCEACQACVPTRLPVMAFQPDRKQKRCIKRNAQTRVVVKNAEFDARHFRLYQRYLSARHDKPGEDAETTPDDYINFLGSSWCDTLFVEFLIGGQLAAVAIVDVVSDGLSAVYTFFDPDFAGYSLGVYAVLWQIETAKQWGLTYLYLGYWIKDCRKMRYKIDYQPLTGLIDGQWQAISNHTFTED</sequence>
<evidence type="ECO:0000259" key="6">
    <source>
        <dbReference type="Pfam" id="PF04377"/>
    </source>
</evidence>
<comment type="caution">
    <text evidence="7">The sequence shown here is derived from an EMBL/GenBank/DDBJ whole genome shotgun (WGS) entry which is preliminary data.</text>
</comment>
<dbReference type="HAMAP" id="MF_00689">
    <property type="entry name" value="Bpt"/>
    <property type="match status" value="1"/>
</dbReference>
<keyword evidence="3 4" id="KW-0012">Acyltransferase</keyword>
<dbReference type="EMBL" id="LUUG01000063">
    <property type="protein sequence ID" value="OAI05576.1"/>
    <property type="molecule type" value="Genomic_DNA"/>
</dbReference>
<comment type="subcellular location">
    <subcellularLocation>
        <location evidence="4">Cytoplasm</location>
    </subcellularLocation>
</comment>
<dbReference type="NCBIfam" id="NF002341">
    <property type="entry name" value="PRK01305.1-1"/>
    <property type="match status" value="1"/>
</dbReference>
<reference evidence="8" key="1">
    <citation type="submission" date="2016-03" db="EMBL/GenBank/DDBJ databases">
        <authorList>
            <person name="Heylen K."/>
            <person name="De Vos P."/>
            <person name="Vekeman B."/>
        </authorList>
    </citation>
    <scope>NUCLEOTIDE SEQUENCE [LARGE SCALE GENOMIC DNA]</scope>
    <source>
        <strain evidence="8">R-45363</strain>
    </source>
</reference>
<evidence type="ECO:0000259" key="5">
    <source>
        <dbReference type="Pfam" id="PF04376"/>
    </source>
</evidence>
<dbReference type="InterPro" id="IPR016181">
    <property type="entry name" value="Acyl_CoA_acyltransferase"/>
</dbReference>
<dbReference type="PIRSF" id="PIRSF037208">
    <property type="entry name" value="ATE_pro_prd"/>
    <property type="match status" value="1"/>
</dbReference>
<dbReference type="SUPFAM" id="SSF55729">
    <property type="entry name" value="Acyl-CoA N-acyltransferases (Nat)"/>
    <property type="match status" value="1"/>
</dbReference>